<evidence type="ECO:0008006" key="4">
    <source>
        <dbReference type="Google" id="ProtNLM"/>
    </source>
</evidence>
<dbReference type="InterPro" id="IPR011051">
    <property type="entry name" value="RmlC_Cupin_sf"/>
</dbReference>
<keyword evidence="1" id="KW-0812">Transmembrane</keyword>
<dbReference type="SUPFAM" id="SSF51182">
    <property type="entry name" value="RmlC-like cupins"/>
    <property type="match status" value="1"/>
</dbReference>
<dbReference type="PANTHER" id="PTHR37742:SF1">
    <property type="entry name" value="OS01G0810200 PROTEIN"/>
    <property type="match status" value="1"/>
</dbReference>
<dbReference type="OrthoDB" id="2017432at2759"/>
<dbReference type="InterPro" id="IPR014710">
    <property type="entry name" value="RmlC-like_jellyroll"/>
</dbReference>
<dbReference type="FunCoup" id="B9SN09">
    <property type="interactions" value="647"/>
</dbReference>
<dbReference type="OMA" id="HHSCNET"/>
<evidence type="ECO:0000313" key="2">
    <source>
        <dbReference type="EMBL" id="EEF35003.1"/>
    </source>
</evidence>
<dbReference type="eggNOG" id="ENOG502QVW8">
    <property type="taxonomic scope" value="Eukaryota"/>
</dbReference>
<dbReference type="Gene3D" id="2.60.120.10">
    <property type="entry name" value="Jelly Rolls"/>
    <property type="match status" value="1"/>
</dbReference>
<name>B9SN09_RICCO</name>
<feature type="transmembrane region" description="Helical" evidence="1">
    <location>
        <begin position="36"/>
        <end position="53"/>
    </location>
</feature>
<keyword evidence="1" id="KW-0472">Membrane</keyword>
<protein>
    <recommendedName>
        <fullName evidence="4">Cupin type-1 domain-containing protein</fullName>
    </recommendedName>
</protein>
<dbReference type="AlphaFoldDB" id="B9SN09"/>
<organism evidence="2 3">
    <name type="scientific">Ricinus communis</name>
    <name type="common">Castor bean</name>
    <dbReference type="NCBI Taxonomy" id="3988"/>
    <lineage>
        <taxon>Eukaryota</taxon>
        <taxon>Viridiplantae</taxon>
        <taxon>Streptophyta</taxon>
        <taxon>Embryophyta</taxon>
        <taxon>Tracheophyta</taxon>
        <taxon>Spermatophyta</taxon>
        <taxon>Magnoliopsida</taxon>
        <taxon>eudicotyledons</taxon>
        <taxon>Gunneridae</taxon>
        <taxon>Pentapetalae</taxon>
        <taxon>rosids</taxon>
        <taxon>fabids</taxon>
        <taxon>Malpighiales</taxon>
        <taxon>Euphorbiaceae</taxon>
        <taxon>Acalyphoideae</taxon>
        <taxon>Acalypheae</taxon>
        <taxon>Ricinus</taxon>
    </lineage>
</organism>
<keyword evidence="1" id="KW-1133">Transmembrane helix</keyword>
<evidence type="ECO:0000313" key="3">
    <source>
        <dbReference type="Proteomes" id="UP000008311"/>
    </source>
</evidence>
<sequence>MANPRRSSYSNSSENPFQVQNLSRLSSLKHFLKKPHAFPFLLSIFLFLTWLSLKLQHRNASNFASSSSSSFNLHQQTKSTKVDDKNANLIRFKSDFFASPIIKDKRGWLLDPVSLALDSGITGGAVSCASLHVGEIRPGTVRGNHRHYTCNETFVIWGAKTLFRLENGQIVDKGYAEVVIGADEVAIAASPSGTAHLLVNLDPILSTFFIGCQDNLMNYNDSTTDFNVWKDF</sequence>
<dbReference type="PANTHER" id="PTHR37742">
    <property type="entry name" value="OS01G0810200 PROTEIN"/>
    <property type="match status" value="1"/>
</dbReference>
<proteinExistence type="predicted"/>
<dbReference type="InParanoid" id="B9SN09"/>
<accession>B9SN09</accession>
<dbReference type="Proteomes" id="UP000008311">
    <property type="component" value="Unassembled WGS sequence"/>
</dbReference>
<evidence type="ECO:0000256" key="1">
    <source>
        <dbReference type="SAM" id="Phobius"/>
    </source>
</evidence>
<gene>
    <name evidence="2" type="ORF">RCOM_0869340</name>
</gene>
<keyword evidence="3" id="KW-1185">Reference proteome</keyword>
<dbReference type="STRING" id="3988.B9SN09"/>
<reference evidence="3" key="1">
    <citation type="journal article" date="2010" name="Nat. Biotechnol.">
        <title>Draft genome sequence of the oilseed species Ricinus communis.</title>
        <authorList>
            <person name="Chan A.P."/>
            <person name="Crabtree J."/>
            <person name="Zhao Q."/>
            <person name="Lorenzi H."/>
            <person name="Orvis J."/>
            <person name="Puiu D."/>
            <person name="Melake-Berhan A."/>
            <person name="Jones K.M."/>
            <person name="Redman J."/>
            <person name="Chen G."/>
            <person name="Cahoon E.B."/>
            <person name="Gedil M."/>
            <person name="Stanke M."/>
            <person name="Haas B.J."/>
            <person name="Wortman J.R."/>
            <person name="Fraser-Liggett C.M."/>
            <person name="Ravel J."/>
            <person name="Rabinowicz P.D."/>
        </authorList>
    </citation>
    <scope>NUCLEOTIDE SEQUENCE [LARGE SCALE GENOMIC DNA]</scope>
    <source>
        <strain evidence="3">cv. Hale</strain>
    </source>
</reference>
<dbReference type="KEGG" id="rcu:8280362"/>
<dbReference type="EMBL" id="EQ974040">
    <property type="protein sequence ID" value="EEF35003.1"/>
    <property type="molecule type" value="Genomic_DNA"/>
</dbReference>